<evidence type="ECO:0000313" key="2">
    <source>
        <dbReference type="Proteomes" id="UP000887565"/>
    </source>
</evidence>
<keyword evidence="2" id="KW-1185">Reference proteome</keyword>
<accession>A0A915KES6</accession>
<proteinExistence type="predicted"/>
<dbReference type="Proteomes" id="UP000887565">
    <property type="component" value="Unplaced"/>
</dbReference>
<protein>
    <submittedName>
        <fullName evidence="3">Aminotransferase-like plant mobile domain-containing protein</fullName>
    </submittedName>
</protein>
<name>A0A915KES6_ROMCU</name>
<reference evidence="3" key="1">
    <citation type="submission" date="2022-11" db="UniProtKB">
        <authorList>
            <consortium name="WormBaseParasite"/>
        </authorList>
    </citation>
    <scope>IDENTIFICATION</scope>
</reference>
<evidence type="ECO:0000313" key="3">
    <source>
        <dbReference type="WBParaSite" id="nRc.2.0.1.t36885-RA"/>
    </source>
</evidence>
<dbReference type="WBParaSite" id="nRc.2.0.1.t36885-RA">
    <property type="protein sequence ID" value="nRc.2.0.1.t36885-RA"/>
    <property type="gene ID" value="nRc.2.0.1.g36885"/>
</dbReference>
<organism evidence="2 3">
    <name type="scientific">Romanomermis culicivorax</name>
    <name type="common">Nematode worm</name>
    <dbReference type="NCBI Taxonomy" id="13658"/>
    <lineage>
        <taxon>Eukaryota</taxon>
        <taxon>Metazoa</taxon>
        <taxon>Ecdysozoa</taxon>
        <taxon>Nematoda</taxon>
        <taxon>Enoplea</taxon>
        <taxon>Dorylaimia</taxon>
        <taxon>Mermithida</taxon>
        <taxon>Mermithoidea</taxon>
        <taxon>Mermithidae</taxon>
        <taxon>Romanomermis</taxon>
    </lineage>
</organism>
<dbReference type="AlphaFoldDB" id="A0A915KES6"/>
<feature type="compositionally biased region" description="Basic and acidic residues" evidence="1">
    <location>
        <begin position="272"/>
        <end position="299"/>
    </location>
</feature>
<evidence type="ECO:0000256" key="1">
    <source>
        <dbReference type="SAM" id="MobiDB-lite"/>
    </source>
</evidence>
<feature type="region of interest" description="Disordered" evidence="1">
    <location>
        <begin position="272"/>
        <end position="315"/>
    </location>
</feature>
<sequence length="315" mass="36117">MQSFEPRLPSKAKRLPNYMNFRTTDSPHCIMLASPRYPPPIDPSVEFFSPQILHEMVLINFFGCLGVCITMAVHICPTNASLALYQYFRAHYHNTYQEPQLHVSPHVAALILRWVASLWAKELGIVYAVYTAYFALFLYEAWGPDDPSCLLQAYNTAIGLIDSWMAYLQYSPFPQPAEITDIQRIYLQYHSKTDHPVPLLRWYDFLWNLLPPESLLPTGPPWDRPSLIVTQVPSPGVNPLSLLHSRTFTSSSRRHDTADYGHYSCHSHSIHLDGHDNPHDPHGYHNDHYGHKTHDHSNNHNESGSASDTRHHHGH</sequence>